<dbReference type="AlphaFoldDB" id="A0A4R6RA77"/>
<dbReference type="InterPro" id="IPR000758">
    <property type="entry name" value="Enterovir_OMP"/>
</dbReference>
<dbReference type="InterPro" id="IPR011250">
    <property type="entry name" value="OMP/PagP_B-barrel"/>
</dbReference>
<evidence type="ECO:0000313" key="3">
    <source>
        <dbReference type="EMBL" id="TDP82854.1"/>
    </source>
</evidence>
<sequence length="202" mass="21598">MTKTSALTRVAAAALALSALSAPLMAQTAEGPWLVRARAVHLGPENGGNVNGLAINDKSLPEVDITYFITRNIAAELILTYPQKQDVTLNGADIGSLKHLPPTLTVQYHFNPEGTVRPYAGAGINYTRFSSVKILDGAGKLDKSSFGFAYGLGMDIKLADRWFLNVDVKKVKISTDVTAAGNKLGTFKVDPVLFGVGIGYRF</sequence>
<keyword evidence="2" id="KW-0732">Signal</keyword>
<keyword evidence="4" id="KW-1185">Reference proteome</keyword>
<dbReference type="Proteomes" id="UP000294593">
    <property type="component" value="Unassembled WGS sequence"/>
</dbReference>
<evidence type="ECO:0000313" key="4">
    <source>
        <dbReference type="Proteomes" id="UP000294593"/>
    </source>
</evidence>
<proteinExistence type="predicted"/>
<dbReference type="SUPFAM" id="SSF56925">
    <property type="entry name" value="OMPA-like"/>
    <property type="match status" value="1"/>
</dbReference>
<dbReference type="Gene3D" id="2.40.160.20">
    <property type="match status" value="1"/>
</dbReference>
<feature type="chain" id="PRO_5020191182" evidence="2">
    <location>
        <begin position="27"/>
        <end position="202"/>
    </location>
</feature>
<dbReference type="GO" id="GO:0055085">
    <property type="term" value="P:transmembrane transport"/>
    <property type="evidence" value="ECO:0007669"/>
    <property type="project" value="TreeGrafter"/>
</dbReference>
<gene>
    <name evidence="3" type="ORF">EV672_10541</name>
</gene>
<dbReference type="PANTHER" id="PTHR36920:SF1">
    <property type="entry name" value="OUTER MEMBRANE PROTEIN W"/>
    <property type="match status" value="1"/>
</dbReference>
<evidence type="ECO:0000256" key="2">
    <source>
        <dbReference type="SAM" id="SignalP"/>
    </source>
</evidence>
<dbReference type="GO" id="GO:0044384">
    <property type="term" value="C:host outer membrane"/>
    <property type="evidence" value="ECO:0007669"/>
    <property type="project" value="InterPro"/>
</dbReference>
<accession>A0A4R6RA77</accession>
<dbReference type="PANTHER" id="PTHR36920">
    <property type="match status" value="1"/>
</dbReference>
<dbReference type="OrthoDB" id="9807574at2"/>
<dbReference type="InterPro" id="IPR005618">
    <property type="entry name" value="OMPW"/>
</dbReference>
<evidence type="ECO:0000256" key="1">
    <source>
        <dbReference type="ARBA" id="ARBA00004442"/>
    </source>
</evidence>
<comment type="subcellular location">
    <subcellularLocation>
        <location evidence="1">Cell outer membrane</location>
    </subcellularLocation>
</comment>
<dbReference type="GO" id="GO:0009279">
    <property type="term" value="C:cell outer membrane"/>
    <property type="evidence" value="ECO:0007669"/>
    <property type="project" value="UniProtKB-SubCell"/>
</dbReference>
<name>A0A4R6RA77_9BURK</name>
<dbReference type="EMBL" id="SNXW01000005">
    <property type="protein sequence ID" value="TDP82854.1"/>
    <property type="molecule type" value="Genomic_DNA"/>
</dbReference>
<protein>
    <submittedName>
        <fullName evidence="3">Outer membrane protein</fullName>
    </submittedName>
</protein>
<reference evidence="3 4" key="1">
    <citation type="submission" date="2019-03" db="EMBL/GenBank/DDBJ databases">
        <title>Genomic Encyclopedia of Type Strains, Phase IV (KMG-IV): sequencing the most valuable type-strain genomes for metagenomic binning, comparative biology and taxonomic classification.</title>
        <authorList>
            <person name="Goeker M."/>
        </authorList>
    </citation>
    <scope>NUCLEOTIDE SEQUENCE [LARGE SCALE GENOMIC DNA]</scope>
    <source>
        <strain evidence="3 4">DSM 11901</strain>
    </source>
</reference>
<dbReference type="Pfam" id="PF03922">
    <property type="entry name" value="OmpW"/>
    <property type="match status" value="1"/>
</dbReference>
<organism evidence="3 4">
    <name type="scientific">Aquabacterium commune</name>
    <dbReference type="NCBI Taxonomy" id="70586"/>
    <lineage>
        <taxon>Bacteria</taxon>
        <taxon>Pseudomonadati</taxon>
        <taxon>Pseudomonadota</taxon>
        <taxon>Betaproteobacteria</taxon>
        <taxon>Burkholderiales</taxon>
        <taxon>Aquabacterium</taxon>
    </lineage>
</organism>
<feature type="signal peptide" evidence="2">
    <location>
        <begin position="1"/>
        <end position="26"/>
    </location>
</feature>
<dbReference type="PROSITE" id="PS00695">
    <property type="entry name" value="ENT_VIR_OMP_2"/>
    <property type="match status" value="1"/>
</dbReference>
<comment type="caution">
    <text evidence="3">The sequence shown here is derived from an EMBL/GenBank/DDBJ whole genome shotgun (WGS) entry which is preliminary data.</text>
</comment>
<dbReference type="RefSeq" id="WP_133608773.1">
    <property type="nucleotide sequence ID" value="NZ_SNXW01000005.1"/>
</dbReference>